<reference evidence="1 2" key="2">
    <citation type="submission" date="2020-08" db="EMBL/GenBank/DDBJ databases">
        <authorList>
            <person name="Ueki A."/>
            <person name="Tonouchi A."/>
        </authorList>
    </citation>
    <scope>NUCLEOTIDE SEQUENCE [LARGE SCALE GENOMIC DNA]</scope>
    <source>
        <strain evidence="1 2">CTTW</strain>
    </source>
</reference>
<proteinExistence type="predicted"/>
<evidence type="ECO:0000313" key="1">
    <source>
        <dbReference type="EMBL" id="BCK00468.1"/>
    </source>
</evidence>
<sequence>MKEDWYFVRQTGFNSSAVVSNPTFNNRFYTTSKAEGVSHYGYNRKNTLSRKLRYSRRAWRPICGIYAGMSTKMSILP</sequence>
<dbReference type="AlphaFoldDB" id="A0A7I8DRY0"/>
<accession>A0A7I8DRY0</accession>
<evidence type="ECO:0000313" key="2">
    <source>
        <dbReference type="Proteomes" id="UP000515703"/>
    </source>
</evidence>
<name>A0A7I8DRY0_9FIRM</name>
<dbReference type="Proteomes" id="UP000515703">
    <property type="component" value="Chromosome"/>
</dbReference>
<gene>
    <name evidence="1" type="ORF">bsdcttw_35080</name>
</gene>
<reference evidence="1 2" key="1">
    <citation type="submission" date="2020-08" db="EMBL/GenBank/DDBJ databases">
        <title>Draft genome sequencing of an Anaerocolumna strain isolated from anoxic soil subjected to BSD treatment.</title>
        <authorList>
            <person name="Uek A."/>
            <person name="Tonouchi A."/>
        </authorList>
    </citation>
    <scope>NUCLEOTIDE SEQUENCE [LARGE SCALE GENOMIC DNA]</scope>
    <source>
        <strain evidence="1 2">CTTW</strain>
    </source>
</reference>
<organism evidence="1 2">
    <name type="scientific">Anaerocolumna chitinilytica</name>
    <dbReference type="NCBI Taxonomy" id="1727145"/>
    <lineage>
        <taxon>Bacteria</taxon>
        <taxon>Bacillati</taxon>
        <taxon>Bacillota</taxon>
        <taxon>Clostridia</taxon>
        <taxon>Lachnospirales</taxon>
        <taxon>Lachnospiraceae</taxon>
        <taxon>Anaerocolumna</taxon>
    </lineage>
</organism>
<keyword evidence="2" id="KW-1185">Reference proteome</keyword>
<dbReference type="KEGG" id="acht:bsdcttw_35080"/>
<protein>
    <submittedName>
        <fullName evidence="1">Uncharacterized protein</fullName>
    </submittedName>
</protein>
<dbReference type="EMBL" id="AP023368">
    <property type="protein sequence ID" value="BCK00468.1"/>
    <property type="molecule type" value="Genomic_DNA"/>
</dbReference>